<evidence type="ECO:0000256" key="1">
    <source>
        <dbReference type="ARBA" id="ARBA00004167"/>
    </source>
</evidence>
<feature type="domain" description="Malectin-like" evidence="7">
    <location>
        <begin position="33"/>
        <end position="361"/>
    </location>
</feature>
<keyword evidence="5" id="KW-0472">Membrane</keyword>
<dbReference type="PANTHER" id="PTHR45631:SF97">
    <property type="entry name" value="LEUCINE-RICH REPEAT PROTEIN KINASE FAMILY PROTEIN"/>
    <property type="match status" value="1"/>
</dbReference>
<keyword evidence="2" id="KW-0812">Transmembrane</keyword>
<protein>
    <recommendedName>
        <fullName evidence="7">Malectin-like domain-containing protein</fullName>
    </recommendedName>
</protein>
<feature type="signal peptide" evidence="6">
    <location>
        <begin position="1"/>
        <end position="24"/>
    </location>
</feature>
<dbReference type="Proteomes" id="UP000029121">
    <property type="component" value="Unassembled WGS sequence"/>
</dbReference>
<feature type="chain" id="PRO_5004341809" description="Malectin-like domain-containing protein" evidence="6">
    <location>
        <begin position="25"/>
        <end position="405"/>
    </location>
</feature>
<accession>R0HIF8</accession>
<sequence>MDGHHGQKGALIVISFFFLHLVHAQDQQGFISLDCGLPPKKSPYTEPTTKLNYTSDADFIQTGKRGTIATEWVYTYKQYNALRYFPDGTRNCYNLGVMQGINYLIRAGFGYGNYDGRNIYPRFDVYVGTNYWSTVHENDFNDFSDQPQIEIIHTSKSNSLQICLVKTGTTTPFISTLELRPLQKDAYSTDPGSLKLVYRHYYRPDIMMMARLRYPDDVYDRQWSSNYYYPGELEINTTLTVNSSNPFRLPQVIARSGAKSKNARETFRFGGGSSGNPSDNIVIYLHFAEIENLQANDIREFDISWNGNITNSAYSPKKLQIETVFNTSPNKCDGLSCDMELVRTRRSTLPPLLNAYEVYTVMEFPVSETFLDDEYRSCISTEHNKLAWDSIECSYSNKSTPRIIS</sequence>
<evidence type="ECO:0000313" key="8">
    <source>
        <dbReference type="EMBL" id="EOA29469.1"/>
    </source>
</evidence>
<comment type="subcellular location">
    <subcellularLocation>
        <location evidence="1">Membrane</location>
        <topology evidence="1">Single-pass membrane protein</topology>
    </subcellularLocation>
</comment>
<keyword evidence="3 6" id="KW-0732">Signal</keyword>
<evidence type="ECO:0000256" key="3">
    <source>
        <dbReference type="ARBA" id="ARBA00022729"/>
    </source>
</evidence>
<dbReference type="InterPro" id="IPR024788">
    <property type="entry name" value="Malectin-like_Carb-bd_dom"/>
</dbReference>
<keyword evidence="9" id="KW-1185">Reference proteome</keyword>
<dbReference type="EMBL" id="KB870808">
    <property type="protein sequence ID" value="EOA29469.1"/>
    <property type="molecule type" value="Genomic_DNA"/>
</dbReference>
<evidence type="ECO:0000256" key="5">
    <source>
        <dbReference type="ARBA" id="ARBA00023136"/>
    </source>
</evidence>
<feature type="non-terminal residue" evidence="8">
    <location>
        <position position="405"/>
    </location>
</feature>
<evidence type="ECO:0000256" key="4">
    <source>
        <dbReference type="ARBA" id="ARBA00022989"/>
    </source>
</evidence>
<dbReference type="AlphaFoldDB" id="R0HIF8"/>
<evidence type="ECO:0000256" key="6">
    <source>
        <dbReference type="SAM" id="SignalP"/>
    </source>
</evidence>
<keyword evidence="4" id="KW-1133">Transmembrane helix</keyword>
<dbReference type="Pfam" id="PF12819">
    <property type="entry name" value="Malectin_like"/>
    <property type="match status" value="1"/>
</dbReference>
<evidence type="ECO:0000256" key="2">
    <source>
        <dbReference type="ARBA" id="ARBA00022692"/>
    </source>
</evidence>
<dbReference type="PANTHER" id="PTHR45631">
    <property type="entry name" value="OS07G0107800 PROTEIN-RELATED"/>
    <property type="match status" value="1"/>
</dbReference>
<dbReference type="STRING" id="81985.R0HIF8"/>
<dbReference type="GO" id="GO:0016020">
    <property type="term" value="C:membrane"/>
    <property type="evidence" value="ECO:0007669"/>
    <property type="project" value="UniProtKB-SubCell"/>
</dbReference>
<evidence type="ECO:0000313" key="9">
    <source>
        <dbReference type="Proteomes" id="UP000029121"/>
    </source>
</evidence>
<evidence type="ECO:0000259" key="7">
    <source>
        <dbReference type="Pfam" id="PF12819"/>
    </source>
</evidence>
<organism evidence="8 9">
    <name type="scientific">Capsella rubella</name>
    <dbReference type="NCBI Taxonomy" id="81985"/>
    <lineage>
        <taxon>Eukaryota</taxon>
        <taxon>Viridiplantae</taxon>
        <taxon>Streptophyta</taxon>
        <taxon>Embryophyta</taxon>
        <taxon>Tracheophyta</taxon>
        <taxon>Spermatophyta</taxon>
        <taxon>Magnoliopsida</taxon>
        <taxon>eudicotyledons</taxon>
        <taxon>Gunneridae</taxon>
        <taxon>Pentapetalae</taxon>
        <taxon>rosids</taxon>
        <taxon>malvids</taxon>
        <taxon>Brassicales</taxon>
        <taxon>Brassicaceae</taxon>
        <taxon>Camelineae</taxon>
        <taxon>Capsella</taxon>
    </lineage>
</organism>
<name>R0HIF8_9BRAS</name>
<reference evidence="9" key="1">
    <citation type="journal article" date="2013" name="Nat. Genet.">
        <title>The Capsella rubella genome and the genomic consequences of rapid mating system evolution.</title>
        <authorList>
            <person name="Slotte T."/>
            <person name="Hazzouri K.M."/>
            <person name="Agren J.A."/>
            <person name="Koenig D."/>
            <person name="Maumus F."/>
            <person name="Guo Y.L."/>
            <person name="Steige K."/>
            <person name="Platts A.E."/>
            <person name="Escobar J.S."/>
            <person name="Newman L.K."/>
            <person name="Wang W."/>
            <person name="Mandakova T."/>
            <person name="Vello E."/>
            <person name="Smith L.M."/>
            <person name="Henz S.R."/>
            <person name="Steffen J."/>
            <person name="Takuno S."/>
            <person name="Brandvain Y."/>
            <person name="Coop G."/>
            <person name="Andolfatto P."/>
            <person name="Hu T.T."/>
            <person name="Blanchette M."/>
            <person name="Clark R.M."/>
            <person name="Quesneville H."/>
            <person name="Nordborg M."/>
            <person name="Gaut B.S."/>
            <person name="Lysak M.A."/>
            <person name="Jenkins J."/>
            <person name="Grimwood J."/>
            <person name="Chapman J."/>
            <person name="Prochnik S."/>
            <person name="Shu S."/>
            <person name="Rokhsar D."/>
            <person name="Schmutz J."/>
            <person name="Weigel D."/>
            <person name="Wright S.I."/>
        </authorList>
    </citation>
    <scope>NUCLEOTIDE SEQUENCE [LARGE SCALE GENOMIC DNA]</scope>
    <source>
        <strain evidence="9">cv. Monte Gargano</strain>
    </source>
</reference>
<proteinExistence type="predicted"/>
<gene>
    <name evidence="8" type="ORF">CARUB_v100250851mg</name>
</gene>